<dbReference type="GO" id="GO:0044781">
    <property type="term" value="P:bacterial-type flagellum organization"/>
    <property type="evidence" value="ECO:0007669"/>
    <property type="project" value="UniProtKB-KW"/>
</dbReference>
<evidence type="ECO:0000256" key="1">
    <source>
        <dbReference type="ARBA" id="ARBA00010577"/>
    </source>
</evidence>
<organism evidence="3 4">
    <name type="scientific">Limnochorda pilosa</name>
    <dbReference type="NCBI Taxonomy" id="1555112"/>
    <lineage>
        <taxon>Bacteria</taxon>
        <taxon>Bacillati</taxon>
        <taxon>Bacillota</taxon>
        <taxon>Limnochordia</taxon>
        <taxon>Limnochordales</taxon>
        <taxon>Limnochordaceae</taxon>
        <taxon>Limnochorda</taxon>
    </lineage>
</organism>
<evidence type="ECO:0000313" key="4">
    <source>
        <dbReference type="Proteomes" id="UP000065807"/>
    </source>
</evidence>
<name>A0A0K2SKX2_LIMPI</name>
<dbReference type="RefSeq" id="WP_068136450.1">
    <property type="nucleotide sequence ID" value="NZ_AP014924.1"/>
</dbReference>
<evidence type="ECO:0000256" key="2">
    <source>
        <dbReference type="ARBA" id="ARBA00022795"/>
    </source>
</evidence>
<keyword evidence="2" id="KW-1005">Bacterial flagellum biogenesis</keyword>
<dbReference type="KEGG" id="lpil:LIP_1658"/>
<keyword evidence="4" id="KW-1185">Reference proteome</keyword>
<keyword evidence="3" id="KW-0969">Cilium</keyword>
<dbReference type="InterPro" id="IPR005648">
    <property type="entry name" value="FlgD"/>
</dbReference>
<protein>
    <submittedName>
        <fullName evidence="3">Flagellar hook capping protein</fullName>
    </submittedName>
</protein>
<reference evidence="4" key="1">
    <citation type="submission" date="2015-07" db="EMBL/GenBank/DDBJ databases">
        <title>Complete genome sequence and phylogenetic analysis of Limnochorda pilosa.</title>
        <authorList>
            <person name="Watanabe M."/>
            <person name="Kojima H."/>
            <person name="Fukui M."/>
        </authorList>
    </citation>
    <scope>NUCLEOTIDE SEQUENCE [LARGE SCALE GENOMIC DNA]</scope>
    <source>
        <strain evidence="4">HC45</strain>
    </source>
</reference>
<dbReference type="Pfam" id="PF03963">
    <property type="entry name" value="FlgD"/>
    <property type="match status" value="1"/>
</dbReference>
<dbReference type="EMBL" id="AP014924">
    <property type="protein sequence ID" value="BAS27504.1"/>
    <property type="molecule type" value="Genomic_DNA"/>
</dbReference>
<gene>
    <name evidence="3" type="ORF">LIP_1658</name>
</gene>
<dbReference type="OrthoDB" id="280334at2"/>
<accession>A0A0K2SKX2</accession>
<keyword evidence="3" id="KW-0966">Cell projection</keyword>
<reference evidence="4" key="2">
    <citation type="journal article" date="2016" name="Int. J. Syst. Evol. Microbiol.">
        <title>Complete genome sequence and cell structure of Limnochorda pilosa, a Gram-negative spore-former within the phylum Firmicutes.</title>
        <authorList>
            <person name="Watanabe M."/>
            <person name="Kojima H."/>
            <person name="Fukui M."/>
        </authorList>
    </citation>
    <scope>NUCLEOTIDE SEQUENCE [LARGE SCALE GENOMIC DNA]</scope>
    <source>
        <strain evidence="4">HC45</strain>
    </source>
</reference>
<proteinExistence type="inferred from homology"/>
<comment type="similarity">
    <text evidence="1">Belongs to the FlgD family.</text>
</comment>
<dbReference type="STRING" id="1555112.LIP_1658"/>
<keyword evidence="3" id="KW-0282">Flagellum</keyword>
<dbReference type="PATRIC" id="fig|1555112.3.peg.1691"/>
<dbReference type="Proteomes" id="UP000065807">
    <property type="component" value="Chromosome"/>
</dbReference>
<dbReference type="AlphaFoldDB" id="A0A0K2SKX2"/>
<sequence>MQISATTLGGQTGSSEVTQAAQEVMGKDDFLRLLMTQLEYQDPINPVKNEEFAAQLAQFSSLEQMQNLNDAMSMLISLQASTALLSQASSLLGREVAVYDPDRGGDVVGTVQEVFVEDGVPYLRLLVNGEVEEHPVLNVTEIHLGEGA</sequence>
<evidence type="ECO:0000313" key="3">
    <source>
        <dbReference type="EMBL" id="BAS27504.1"/>
    </source>
</evidence>